<sequence length="312" mass="36683">MEGCSEEEAIKNITSILGTNNYRMKPVGNHSLGRHLVYRVEYPHGNPMIYKQYCKKNRRVREVIALEKLFESEVPCPQIESYGTTDLGIEWLMLNFLEGDMLDSQWEVLNSRQKESCFHQMGKILSLIHSVETYNYFGYWTRKNSVFPKSIDYYTEFCRRNEVVWCHLQKQTLPDFPLLKKAVEKINEQAEEVKEIKEARLVHQDYDGRNILVSTKAEPVSITGILDFEQSCAGNAEIDLADVYARYFLHSKTYEKSFLRGYQEHLPIDPGFFQRLPLYILHKGITICSWSYQQAPLYYREGIEMIKQMLNR</sequence>
<accession>A0A1I3BXX7</accession>
<evidence type="ECO:0000259" key="1">
    <source>
        <dbReference type="Pfam" id="PF01636"/>
    </source>
</evidence>
<dbReference type="PANTHER" id="PTHR21310">
    <property type="entry name" value="AMINOGLYCOSIDE PHOSPHOTRANSFERASE-RELATED-RELATED"/>
    <property type="match status" value="1"/>
</dbReference>
<keyword evidence="3" id="KW-1185">Reference proteome</keyword>
<organism evidence="2 3">
    <name type="scientific">Tindallia magadiensis</name>
    <dbReference type="NCBI Taxonomy" id="69895"/>
    <lineage>
        <taxon>Bacteria</taxon>
        <taxon>Bacillati</taxon>
        <taxon>Bacillota</taxon>
        <taxon>Clostridia</taxon>
        <taxon>Peptostreptococcales</taxon>
        <taxon>Tindalliaceae</taxon>
        <taxon>Tindallia</taxon>
    </lineage>
</organism>
<dbReference type="InterPro" id="IPR011009">
    <property type="entry name" value="Kinase-like_dom_sf"/>
</dbReference>
<dbReference type="Gene3D" id="3.90.1200.10">
    <property type="match status" value="1"/>
</dbReference>
<dbReference type="RefSeq" id="WP_093370199.1">
    <property type="nucleotide sequence ID" value="NZ_FOQA01000002.1"/>
</dbReference>
<dbReference type="Proteomes" id="UP000199287">
    <property type="component" value="Unassembled WGS sequence"/>
</dbReference>
<dbReference type="OrthoDB" id="1908872at2"/>
<keyword evidence="2" id="KW-0808">Transferase</keyword>
<dbReference type="AlphaFoldDB" id="A0A1I3BXX7"/>
<reference evidence="3" key="1">
    <citation type="submission" date="2016-10" db="EMBL/GenBank/DDBJ databases">
        <authorList>
            <person name="Varghese N."/>
            <person name="Submissions S."/>
        </authorList>
    </citation>
    <scope>NUCLEOTIDE SEQUENCE [LARGE SCALE GENOMIC DNA]</scope>
    <source>
        <strain evidence="3">Z-7934</strain>
    </source>
</reference>
<name>A0A1I3BXX7_9FIRM</name>
<gene>
    <name evidence="2" type="ORF">SAMN05192551_10285</name>
</gene>
<dbReference type="GO" id="GO:0016301">
    <property type="term" value="F:kinase activity"/>
    <property type="evidence" value="ECO:0007669"/>
    <property type="project" value="UniProtKB-KW"/>
</dbReference>
<protein>
    <submittedName>
        <fullName evidence="2">Fructosamine-3-kinase</fullName>
    </submittedName>
</protein>
<evidence type="ECO:0000313" key="3">
    <source>
        <dbReference type="Proteomes" id="UP000199287"/>
    </source>
</evidence>
<dbReference type="InterPro" id="IPR002575">
    <property type="entry name" value="Aminoglycoside_PTrfase"/>
</dbReference>
<dbReference type="PANTHER" id="PTHR21310:SF15">
    <property type="entry name" value="AMINOGLYCOSIDE PHOSPHOTRANSFERASE DOMAIN-CONTAINING PROTEIN"/>
    <property type="match status" value="1"/>
</dbReference>
<dbReference type="Gene3D" id="3.30.200.150">
    <property type="match status" value="1"/>
</dbReference>
<dbReference type="Pfam" id="PF01636">
    <property type="entry name" value="APH"/>
    <property type="match status" value="1"/>
</dbReference>
<evidence type="ECO:0000313" key="2">
    <source>
        <dbReference type="EMBL" id="SFH66916.1"/>
    </source>
</evidence>
<dbReference type="STRING" id="69895.SAMN05192551_10285"/>
<dbReference type="SUPFAM" id="SSF56112">
    <property type="entry name" value="Protein kinase-like (PK-like)"/>
    <property type="match status" value="1"/>
</dbReference>
<dbReference type="InterPro" id="IPR051678">
    <property type="entry name" value="AGP_Transferase"/>
</dbReference>
<keyword evidence="2" id="KW-0418">Kinase</keyword>
<feature type="domain" description="Aminoglycoside phosphotransferase" evidence="1">
    <location>
        <begin position="36"/>
        <end position="263"/>
    </location>
</feature>
<proteinExistence type="predicted"/>
<dbReference type="EMBL" id="FOQA01000002">
    <property type="protein sequence ID" value="SFH66916.1"/>
    <property type="molecule type" value="Genomic_DNA"/>
</dbReference>